<keyword evidence="3" id="KW-0805">Transcription regulation</keyword>
<comment type="subcellular location">
    <subcellularLocation>
        <location evidence="1">Nucleus</location>
    </subcellularLocation>
</comment>
<feature type="compositionally biased region" description="Low complexity" evidence="8">
    <location>
        <begin position="1014"/>
        <end position="1025"/>
    </location>
</feature>
<gene>
    <name evidence="10" type="ORF">BN9_106540</name>
</gene>
<evidence type="ECO:0000256" key="8">
    <source>
        <dbReference type="SAM" id="MobiDB-lite"/>
    </source>
</evidence>
<keyword evidence="6" id="KW-0539">Nucleus</keyword>
<feature type="compositionally biased region" description="Basic and acidic residues" evidence="8">
    <location>
        <begin position="965"/>
        <end position="974"/>
    </location>
</feature>
<dbReference type="InterPro" id="IPR024586">
    <property type="entry name" value="DnaJ-like_C11_C"/>
</dbReference>
<evidence type="ECO:0000256" key="6">
    <source>
        <dbReference type="ARBA" id="ARBA00023242"/>
    </source>
</evidence>
<keyword evidence="11" id="KW-1185">Reference proteome</keyword>
<dbReference type="PRINTS" id="PR00625">
    <property type="entry name" value="JDOMAIN"/>
</dbReference>
<dbReference type="InterPro" id="IPR001623">
    <property type="entry name" value="DnaJ_domain"/>
</dbReference>
<dbReference type="OrthoDB" id="18010at2759"/>
<evidence type="ECO:0000259" key="9">
    <source>
        <dbReference type="PROSITE" id="PS50076"/>
    </source>
</evidence>
<dbReference type="InterPro" id="IPR036869">
    <property type="entry name" value="J_dom_sf"/>
</dbReference>
<feature type="region of interest" description="Disordered" evidence="8">
    <location>
        <begin position="965"/>
        <end position="1025"/>
    </location>
</feature>
<evidence type="ECO:0000256" key="2">
    <source>
        <dbReference type="ARBA" id="ARBA00009626"/>
    </source>
</evidence>
<evidence type="ECO:0000313" key="10">
    <source>
        <dbReference type="EMBL" id="CCI49340.1"/>
    </source>
</evidence>
<evidence type="ECO:0000256" key="4">
    <source>
        <dbReference type="ARBA" id="ARBA00023163"/>
    </source>
</evidence>
<dbReference type="GO" id="GO:0042407">
    <property type="term" value="P:cristae formation"/>
    <property type="evidence" value="ECO:0007669"/>
    <property type="project" value="TreeGrafter"/>
</dbReference>
<evidence type="ECO:0000313" key="11">
    <source>
        <dbReference type="Proteomes" id="UP000053237"/>
    </source>
</evidence>
<dbReference type="Gene3D" id="1.10.287.110">
    <property type="entry name" value="DnaJ domain"/>
    <property type="match status" value="1"/>
</dbReference>
<feature type="compositionally biased region" description="Acidic residues" evidence="8">
    <location>
        <begin position="990"/>
        <end position="1005"/>
    </location>
</feature>
<dbReference type="Pfam" id="PF10018">
    <property type="entry name" value="Med4"/>
    <property type="match status" value="1"/>
</dbReference>
<accession>A0A024GRI1</accession>
<name>A0A024GRI1_9STRA</name>
<comment type="caution">
    <text evidence="10">The sequence shown here is derived from an EMBL/GenBank/DDBJ whole genome shotgun (WGS) entry which is preliminary data.</text>
</comment>
<dbReference type="CDD" id="cd06257">
    <property type="entry name" value="DnaJ"/>
    <property type="match status" value="1"/>
</dbReference>
<evidence type="ECO:0000256" key="5">
    <source>
        <dbReference type="ARBA" id="ARBA00023186"/>
    </source>
</evidence>
<organism evidence="10 11">
    <name type="scientific">Albugo candida</name>
    <dbReference type="NCBI Taxonomy" id="65357"/>
    <lineage>
        <taxon>Eukaryota</taxon>
        <taxon>Sar</taxon>
        <taxon>Stramenopiles</taxon>
        <taxon>Oomycota</taxon>
        <taxon>Peronosporomycetes</taxon>
        <taxon>Albuginales</taxon>
        <taxon>Albuginaceae</taxon>
        <taxon>Albugo</taxon>
    </lineage>
</organism>
<dbReference type="SUPFAM" id="SSF46565">
    <property type="entry name" value="Chaperone J-domain"/>
    <property type="match status" value="1"/>
</dbReference>
<sequence>MPIFGDTFSANDAFNDTIEDDINAKAPSIDYYAILALPRDATTAEIRNRYLMLSREFHPDRLRHRLQRTDITPERLDALEDFATFTFPTIDRAYKILCDPTKRFAYDMYGEEGVLALENDTTNDLKSREALNTYLRSKEKLDQYIQQIIQAMNQAKLRASFISLSDVVMHVDASDFYSHPFQSIRKFGQSEYQSITRTEMTMRQQFVIPINNSTRWTFGAYLMDRENLAMGGLTSQIAYTGSDVTLPSVTFSTQMGWKPKCALQCSQPISPYTAGTLSWEYDETGIQIGGSVQHALTAQTHGQMMWGTREGLTLGVANDTTNYKTSFRIGVGSRVSMLMTVQDENGQYQSVPIVRKMAVPQITCAGKYNISPKTNIRGSFSGDLLLRQISVSLGSAFNVAQKAKIAIDVLLAYTGVTFQFGCKRGNVRFVIPIFLAPFSNTTALGAFIAATSPHFVSAIVAQILKPRLQHRQRVIRRQFEDNRNRQIEIQKDVASKQQILMQRTASEKRQQEIARSVAARDSSNQTPMNSGLVILLARYGCCVEDEGVKHDQSDASIENECLSFSDQESVENSEVLYQESENFERGTVSQWTDVTIPIQFFVQNGRLELPAQSKAHLLGFYNPCGTAKQDALVPSPQLYIRYVYNDLVYEVTFEDHEQVQLPSKFARVMGSAKLPIDNPSITGFISMPGVGDYVECALQEHRSIVTNLLESINTASLPPSTITNIRLRSVQEQVHRLLESDRRLATAVKTLWTHQITQKTLFQLQNEIKAKEERVIEYATQLRNAQVAIQNVFEKHQYVLQQVRKPKQQQVFLDPQLLVAYAHRIAGTTSAPKHWQPGLPMSGFAPPAPQEQIMRAGVLSRGVIAETVTRDGFKPTRIDVLTDSDLSGANDLKTPIGLGATDAEIRNQMPPGWKPGDPVDLPLDALLHYMGRSFFQEHGITLPESWRNGDAVPPEAMDLLRKKFNLPEKRKSDEMNVNAEMSQKKRKLETDDENSEESSDSESSSDQDTPQGISLSFSSSSDEDE</sequence>
<evidence type="ECO:0000256" key="3">
    <source>
        <dbReference type="ARBA" id="ARBA00023015"/>
    </source>
</evidence>
<dbReference type="Pfam" id="PF11875">
    <property type="entry name" value="DnaJ-like_C11_C"/>
    <property type="match status" value="1"/>
</dbReference>
<dbReference type="PROSITE" id="PS50076">
    <property type="entry name" value="DNAJ_2"/>
    <property type="match status" value="1"/>
</dbReference>
<dbReference type="PANTHER" id="PTHR44157">
    <property type="entry name" value="DNAJ HOMOLOG SUBFAMILY C MEMBER 11"/>
    <property type="match status" value="1"/>
</dbReference>
<evidence type="ECO:0000256" key="1">
    <source>
        <dbReference type="ARBA" id="ARBA00004123"/>
    </source>
</evidence>
<keyword evidence="4" id="KW-0804">Transcription</keyword>
<dbReference type="InParanoid" id="A0A024GRI1"/>
<dbReference type="Pfam" id="PF00226">
    <property type="entry name" value="DnaJ"/>
    <property type="match status" value="1"/>
</dbReference>
<dbReference type="AlphaFoldDB" id="A0A024GRI1"/>
<dbReference type="GO" id="GO:0006357">
    <property type="term" value="P:regulation of transcription by RNA polymerase II"/>
    <property type="evidence" value="ECO:0007669"/>
    <property type="project" value="InterPro"/>
</dbReference>
<dbReference type="STRING" id="65357.A0A024GRI1"/>
<dbReference type="GO" id="GO:0005739">
    <property type="term" value="C:mitochondrion"/>
    <property type="evidence" value="ECO:0007669"/>
    <property type="project" value="GOC"/>
</dbReference>
<dbReference type="SMART" id="SM00271">
    <property type="entry name" value="DnaJ"/>
    <property type="match status" value="1"/>
</dbReference>
<dbReference type="Proteomes" id="UP000053237">
    <property type="component" value="Unassembled WGS sequence"/>
</dbReference>
<keyword evidence="7" id="KW-0175">Coiled coil</keyword>
<evidence type="ECO:0000256" key="7">
    <source>
        <dbReference type="SAM" id="Coils"/>
    </source>
</evidence>
<dbReference type="InterPro" id="IPR019258">
    <property type="entry name" value="Mediator_Med4"/>
</dbReference>
<protein>
    <recommendedName>
        <fullName evidence="9">J domain-containing protein</fullName>
    </recommendedName>
</protein>
<reference evidence="10 11" key="1">
    <citation type="submission" date="2012-05" db="EMBL/GenBank/DDBJ databases">
        <title>Recombination and specialization in a pathogen metapopulation.</title>
        <authorList>
            <person name="Gardiner A."/>
            <person name="Kemen E."/>
            <person name="Schultz-Larsen T."/>
            <person name="MacLean D."/>
            <person name="Van Oosterhout C."/>
            <person name="Jones J.D.G."/>
        </authorList>
    </citation>
    <scope>NUCLEOTIDE SEQUENCE [LARGE SCALE GENOMIC DNA]</scope>
    <source>
        <strain evidence="10 11">Ac Nc2</strain>
    </source>
</reference>
<dbReference type="InterPro" id="IPR052243">
    <property type="entry name" value="Mito_inner_membrane_organizer"/>
</dbReference>
<feature type="coiled-coil region" evidence="7">
    <location>
        <begin position="754"/>
        <end position="781"/>
    </location>
</feature>
<keyword evidence="5" id="KW-0143">Chaperone</keyword>
<feature type="domain" description="J" evidence="9">
    <location>
        <begin position="30"/>
        <end position="110"/>
    </location>
</feature>
<comment type="similarity">
    <text evidence="2">Belongs to the Mediator complex subunit 4 family.</text>
</comment>
<proteinExistence type="inferred from homology"/>
<dbReference type="PANTHER" id="PTHR44157:SF1">
    <property type="entry name" value="DNAJ HOMOLOG SUBFAMILY C MEMBER 11"/>
    <property type="match status" value="1"/>
</dbReference>
<dbReference type="EMBL" id="CAIX01000291">
    <property type="protein sequence ID" value="CCI49340.1"/>
    <property type="molecule type" value="Genomic_DNA"/>
</dbReference>
<dbReference type="GO" id="GO:0016592">
    <property type="term" value="C:mediator complex"/>
    <property type="evidence" value="ECO:0007669"/>
    <property type="project" value="InterPro"/>
</dbReference>
<dbReference type="GO" id="GO:0003712">
    <property type="term" value="F:transcription coregulator activity"/>
    <property type="evidence" value="ECO:0007669"/>
    <property type="project" value="InterPro"/>
</dbReference>